<name>A0AA39IW89_9AGAR</name>
<keyword evidence="1" id="KW-1133">Transmembrane helix</keyword>
<protein>
    <submittedName>
        <fullName evidence="2">Uncharacterized protein</fullName>
    </submittedName>
</protein>
<reference evidence="2" key="1">
    <citation type="submission" date="2023-06" db="EMBL/GenBank/DDBJ databases">
        <authorList>
            <consortium name="Lawrence Berkeley National Laboratory"/>
            <person name="Ahrendt S."/>
            <person name="Sahu N."/>
            <person name="Indic B."/>
            <person name="Wong-Bajracharya J."/>
            <person name="Merenyi Z."/>
            <person name="Ke H.-M."/>
            <person name="Monk M."/>
            <person name="Kocsube S."/>
            <person name="Drula E."/>
            <person name="Lipzen A."/>
            <person name="Balint B."/>
            <person name="Henrissat B."/>
            <person name="Andreopoulos B."/>
            <person name="Martin F.M."/>
            <person name="Harder C.B."/>
            <person name="Rigling D."/>
            <person name="Ford K.L."/>
            <person name="Foster G.D."/>
            <person name="Pangilinan J."/>
            <person name="Papanicolaou A."/>
            <person name="Barry K."/>
            <person name="LaButti K."/>
            <person name="Viragh M."/>
            <person name="Koriabine M."/>
            <person name="Yan M."/>
            <person name="Riley R."/>
            <person name="Champramary S."/>
            <person name="Plett K.L."/>
            <person name="Tsai I.J."/>
            <person name="Slot J."/>
            <person name="Sipos G."/>
            <person name="Plett J."/>
            <person name="Nagy L.G."/>
            <person name="Grigoriev I.V."/>
        </authorList>
    </citation>
    <scope>NUCLEOTIDE SEQUENCE</scope>
    <source>
        <strain evidence="2">FPL87.14</strain>
    </source>
</reference>
<feature type="transmembrane region" description="Helical" evidence="1">
    <location>
        <begin position="40"/>
        <end position="58"/>
    </location>
</feature>
<feature type="non-terminal residue" evidence="2">
    <location>
        <position position="64"/>
    </location>
</feature>
<evidence type="ECO:0000256" key="1">
    <source>
        <dbReference type="SAM" id="Phobius"/>
    </source>
</evidence>
<keyword evidence="1" id="KW-0472">Membrane</keyword>
<evidence type="ECO:0000313" key="2">
    <source>
        <dbReference type="EMBL" id="KAK0431633.1"/>
    </source>
</evidence>
<accession>A0AA39IW89</accession>
<dbReference type="Proteomes" id="UP001175226">
    <property type="component" value="Unassembled WGS sequence"/>
</dbReference>
<organism evidence="2 3">
    <name type="scientific">Armillaria borealis</name>
    <dbReference type="NCBI Taxonomy" id="47425"/>
    <lineage>
        <taxon>Eukaryota</taxon>
        <taxon>Fungi</taxon>
        <taxon>Dikarya</taxon>
        <taxon>Basidiomycota</taxon>
        <taxon>Agaricomycotina</taxon>
        <taxon>Agaricomycetes</taxon>
        <taxon>Agaricomycetidae</taxon>
        <taxon>Agaricales</taxon>
        <taxon>Marasmiineae</taxon>
        <taxon>Physalacriaceae</taxon>
        <taxon>Armillaria</taxon>
    </lineage>
</organism>
<proteinExistence type="predicted"/>
<gene>
    <name evidence="2" type="ORF">EV421DRAFT_1853088</name>
</gene>
<keyword evidence="3" id="KW-1185">Reference proteome</keyword>
<comment type="caution">
    <text evidence="2">The sequence shown here is derived from an EMBL/GenBank/DDBJ whole genome shotgun (WGS) entry which is preliminary data.</text>
</comment>
<evidence type="ECO:0000313" key="3">
    <source>
        <dbReference type="Proteomes" id="UP001175226"/>
    </source>
</evidence>
<sequence length="64" mass="7834">MFHFLPLPHLHSYSVMLLFFEIGGVLIIPHTNRILKRHILFHFQLLYVMLYLVSKLTYRQFIFE</sequence>
<keyword evidence="1" id="KW-0812">Transmembrane</keyword>
<dbReference type="EMBL" id="JAUEPT010000110">
    <property type="protein sequence ID" value="KAK0431633.1"/>
    <property type="molecule type" value="Genomic_DNA"/>
</dbReference>
<dbReference type="AlphaFoldDB" id="A0AA39IW89"/>
<feature type="transmembrane region" description="Helical" evidence="1">
    <location>
        <begin position="12"/>
        <end position="28"/>
    </location>
</feature>